<evidence type="ECO:0000256" key="4">
    <source>
        <dbReference type="ARBA" id="ARBA00022679"/>
    </source>
</evidence>
<keyword evidence="2 7" id="KW-0698">rRNA processing</keyword>
<dbReference type="GO" id="GO:0005737">
    <property type="term" value="C:cytoplasm"/>
    <property type="evidence" value="ECO:0007669"/>
    <property type="project" value="UniProtKB-SubCell"/>
</dbReference>
<dbReference type="CDD" id="cd18081">
    <property type="entry name" value="RlmH-like"/>
    <property type="match status" value="1"/>
</dbReference>
<feature type="binding site" evidence="7">
    <location>
        <position position="76"/>
    </location>
    <ligand>
        <name>S-adenosyl-L-methionine</name>
        <dbReference type="ChEBI" id="CHEBI:59789"/>
    </ligand>
</feature>
<name>A0A1M4Y1K2_9FIRM</name>
<comment type="subunit">
    <text evidence="7">Homodimer.</text>
</comment>
<dbReference type="NCBIfam" id="TIGR00246">
    <property type="entry name" value="tRNA_RlmH_YbeA"/>
    <property type="match status" value="1"/>
</dbReference>
<evidence type="ECO:0000313" key="8">
    <source>
        <dbReference type="EMBL" id="SHE99362.1"/>
    </source>
</evidence>
<dbReference type="RefSeq" id="WP_073238357.1">
    <property type="nucleotide sequence ID" value="NZ_FQUY01000009.1"/>
</dbReference>
<evidence type="ECO:0000256" key="3">
    <source>
        <dbReference type="ARBA" id="ARBA00022603"/>
    </source>
</evidence>
<dbReference type="SUPFAM" id="SSF75217">
    <property type="entry name" value="alpha/beta knot"/>
    <property type="match status" value="1"/>
</dbReference>
<gene>
    <name evidence="7" type="primary">rlmH</name>
    <name evidence="8" type="ORF">SAMN02745133_01600</name>
</gene>
<comment type="catalytic activity">
    <reaction evidence="7">
        <text>pseudouridine(1915) in 23S rRNA + S-adenosyl-L-methionine = N(3)-methylpseudouridine(1915) in 23S rRNA + S-adenosyl-L-homocysteine + H(+)</text>
        <dbReference type="Rhea" id="RHEA:42752"/>
        <dbReference type="Rhea" id="RHEA-COMP:10221"/>
        <dbReference type="Rhea" id="RHEA-COMP:10222"/>
        <dbReference type="ChEBI" id="CHEBI:15378"/>
        <dbReference type="ChEBI" id="CHEBI:57856"/>
        <dbReference type="ChEBI" id="CHEBI:59789"/>
        <dbReference type="ChEBI" id="CHEBI:65314"/>
        <dbReference type="ChEBI" id="CHEBI:74486"/>
        <dbReference type="EC" id="2.1.1.177"/>
    </reaction>
</comment>
<dbReference type="Proteomes" id="UP000184148">
    <property type="component" value="Unassembled WGS sequence"/>
</dbReference>
<dbReference type="PANTHER" id="PTHR33603:SF1">
    <property type="entry name" value="RIBOSOMAL RNA LARGE SUBUNIT METHYLTRANSFERASE H"/>
    <property type="match status" value="1"/>
</dbReference>
<dbReference type="OrthoDB" id="9806643at2"/>
<keyword evidence="3 7" id="KW-0489">Methyltransferase</keyword>
<proteinExistence type="inferred from homology"/>
<keyword evidence="9" id="KW-1185">Reference proteome</keyword>
<feature type="binding site" evidence="7">
    <location>
        <begin position="127"/>
        <end position="132"/>
    </location>
    <ligand>
        <name>S-adenosyl-L-methionine</name>
        <dbReference type="ChEBI" id="CHEBI:59789"/>
    </ligand>
</feature>
<dbReference type="NCBIfam" id="NF000985">
    <property type="entry name" value="PRK00103.1-3"/>
    <property type="match status" value="1"/>
</dbReference>
<keyword evidence="4 7" id="KW-0808">Transferase</keyword>
<protein>
    <recommendedName>
        <fullName evidence="7">Ribosomal RNA large subunit methyltransferase H</fullName>
        <ecNumber evidence="7">2.1.1.177</ecNumber>
    </recommendedName>
    <alternativeName>
        <fullName evidence="7">23S rRNA (pseudouridine1915-N3)-methyltransferase</fullName>
    </alternativeName>
    <alternativeName>
        <fullName evidence="7">23S rRNA m3Psi1915 methyltransferase</fullName>
    </alternativeName>
    <alternativeName>
        <fullName evidence="7">rRNA (pseudouridine-N3-)-methyltransferase RlmH</fullName>
    </alternativeName>
</protein>
<dbReference type="PANTHER" id="PTHR33603">
    <property type="entry name" value="METHYLTRANSFERASE"/>
    <property type="match status" value="1"/>
</dbReference>
<accession>A0A1M4Y1K2</accession>
<dbReference type="STRING" id="1121429.SAMN02745133_01600"/>
<dbReference type="InterPro" id="IPR029028">
    <property type="entry name" value="Alpha/beta_knot_MTases"/>
</dbReference>
<organism evidence="8 9">
    <name type="scientific">Desulforamulus putei DSM 12395</name>
    <dbReference type="NCBI Taxonomy" id="1121429"/>
    <lineage>
        <taxon>Bacteria</taxon>
        <taxon>Bacillati</taxon>
        <taxon>Bacillota</taxon>
        <taxon>Clostridia</taxon>
        <taxon>Eubacteriales</taxon>
        <taxon>Peptococcaceae</taxon>
        <taxon>Desulforamulus</taxon>
    </lineage>
</organism>
<evidence type="ECO:0000256" key="7">
    <source>
        <dbReference type="HAMAP-Rule" id="MF_00658"/>
    </source>
</evidence>
<dbReference type="AlphaFoldDB" id="A0A1M4Y1K2"/>
<dbReference type="InterPro" id="IPR029026">
    <property type="entry name" value="tRNA_m1G_MTases_N"/>
</dbReference>
<dbReference type="Pfam" id="PF02590">
    <property type="entry name" value="SPOUT_MTase"/>
    <property type="match status" value="1"/>
</dbReference>
<dbReference type="EMBL" id="FQUY01000009">
    <property type="protein sequence ID" value="SHE99362.1"/>
    <property type="molecule type" value="Genomic_DNA"/>
</dbReference>
<keyword evidence="1 7" id="KW-0963">Cytoplasm</keyword>
<dbReference type="InterPro" id="IPR003742">
    <property type="entry name" value="RlmH-like"/>
</dbReference>
<comment type="similarity">
    <text evidence="6 7">Belongs to the RNA methyltransferase RlmH family.</text>
</comment>
<evidence type="ECO:0000256" key="6">
    <source>
        <dbReference type="ARBA" id="ARBA00038303"/>
    </source>
</evidence>
<dbReference type="PIRSF" id="PIRSF004505">
    <property type="entry name" value="MT_bac"/>
    <property type="match status" value="1"/>
</dbReference>
<comment type="subcellular location">
    <subcellularLocation>
        <location evidence="7">Cytoplasm</location>
    </subcellularLocation>
</comment>
<keyword evidence="5 7" id="KW-0949">S-adenosyl-L-methionine</keyword>
<dbReference type="EC" id="2.1.1.177" evidence="7"/>
<feature type="binding site" evidence="7">
    <location>
        <position position="108"/>
    </location>
    <ligand>
        <name>S-adenosyl-L-methionine</name>
        <dbReference type="ChEBI" id="CHEBI:59789"/>
    </ligand>
</feature>
<dbReference type="GO" id="GO:0070038">
    <property type="term" value="F:rRNA (pseudouridine-N3-)-methyltransferase activity"/>
    <property type="evidence" value="ECO:0007669"/>
    <property type="project" value="UniProtKB-UniRule"/>
</dbReference>
<dbReference type="HAMAP" id="MF_00658">
    <property type="entry name" value="23SrRNA_methyltr_H"/>
    <property type="match status" value="1"/>
</dbReference>
<dbReference type="Gene3D" id="3.40.1280.10">
    <property type="match status" value="1"/>
</dbReference>
<evidence type="ECO:0000256" key="1">
    <source>
        <dbReference type="ARBA" id="ARBA00022490"/>
    </source>
</evidence>
<sequence length="159" mass="18269">MRISILAVGKLKEKYLSEGIKEYLKRMTPYARVDITEVPDEPCPENASPAIADQVRQREADRLLKKLRPGTFLIVLDPRGKMYSSEEMADKLQALALNGRSDVTFIIGGSVGLASMIIERADLLLSFSKLIFPHQLIRLMLMEQIYRWFKIMKNEPYHK</sequence>
<reference evidence="9" key="1">
    <citation type="submission" date="2016-11" db="EMBL/GenBank/DDBJ databases">
        <authorList>
            <person name="Varghese N."/>
            <person name="Submissions S."/>
        </authorList>
    </citation>
    <scope>NUCLEOTIDE SEQUENCE [LARGE SCALE GENOMIC DNA]</scope>
    <source>
        <strain evidence="9">DSM 12395</strain>
    </source>
</reference>
<evidence type="ECO:0000256" key="2">
    <source>
        <dbReference type="ARBA" id="ARBA00022552"/>
    </source>
</evidence>
<evidence type="ECO:0000256" key="5">
    <source>
        <dbReference type="ARBA" id="ARBA00022691"/>
    </source>
</evidence>
<comment type="function">
    <text evidence="7">Specifically methylates the pseudouridine at position 1915 (m3Psi1915) in 23S rRNA.</text>
</comment>
<evidence type="ECO:0000313" key="9">
    <source>
        <dbReference type="Proteomes" id="UP000184148"/>
    </source>
</evidence>